<evidence type="ECO:0000313" key="11">
    <source>
        <dbReference type="Proteomes" id="UP001460202"/>
    </source>
</evidence>
<evidence type="ECO:0000256" key="7">
    <source>
        <dbReference type="ARBA" id="ARBA00023136"/>
    </source>
</evidence>
<keyword evidence="5 8" id="KW-0812">Transmembrane</keyword>
<evidence type="ECO:0000256" key="6">
    <source>
        <dbReference type="ARBA" id="ARBA00022989"/>
    </source>
</evidence>
<feature type="domain" description="ABC transmembrane type-2" evidence="9">
    <location>
        <begin position="137"/>
        <end position="366"/>
    </location>
</feature>
<sequence>MRTLFYLLDKEWRQFLRNPFLPKMAVMFPLMVMLVIPWVTTMDVRHVNVAVIDGDRSPASRRLIQKIGASDYFTLRSIPKRYDDALEALEAGDADVIVGIPADFERSLASGKPERIDIAANGVNAVKGSLGMQYLVQTVTQTLAELRSEQGQPPAADPVVVENRYNPTLDYRHYMIPALMIMLLVMLCGFLPALNLVSEKETGTIEQINVTPVSRLTFTLAKLIPYWVIGTAVLGAAMLLAWIVYGLAPAGSIGAIFLAAGLFVLTMSGLGVAIANRSETMQQTMFVMFFFVMIFILMSGLITPVESMPAWAQWITRLLPPRYFVEIMRAVYLKGSLIGDLWSDYVLLAVFAAAFNTLAAATYRKRA</sequence>
<protein>
    <submittedName>
        <fullName evidence="10">ABC transporter permease</fullName>
    </submittedName>
</protein>
<evidence type="ECO:0000259" key="9">
    <source>
        <dbReference type="PROSITE" id="PS51012"/>
    </source>
</evidence>
<reference evidence="10 11" key="1">
    <citation type="submission" date="2024-03" db="EMBL/GenBank/DDBJ databases">
        <title>Human intestinal bacterial collection.</title>
        <authorList>
            <person name="Pauvert C."/>
            <person name="Hitch T.C.A."/>
            <person name="Clavel T."/>
        </authorList>
    </citation>
    <scope>NUCLEOTIDE SEQUENCE [LARGE SCALE GENOMIC DNA]</scope>
    <source>
        <strain evidence="10 11">CLA-KB-H122</strain>
    </source>
</reference>
<comment type="subcellular location">
    <subcellularLocation>
        <location evidence="1">Cell membrane</location>
        <topology evidence="1">Multi-pass membrane protein</topology>
    </subcellularLocation>
</comment>
<gene>
    <name evidence="10" type="ORF">WMO46_06520</name>
</gene>
<keyword evidence="11" id="KW-1185">Reference proteome</keyword>
<comment type="caution">
    <text evidence="10">The sequence shown here is derived from an EMBL/GenBank/DDBJ whole genome shotgun (WGS) entry which is preliminary data.</text>
</comment>
<evidence type="ECO:0000313" key="10">
    <source>
        <dbReference type="EMBL" id="MEQ2544600.1"/>
    </source>
</evidence>
<dbReference type="InterPro" id="IPR047817">
    <property type="entry name" value="ABC2_TM_bact-type"/>
</dbReference>
<feature type="transmembrane region" description="Helical" evidence="8">
    <location>
        <begin position="224"/>
        <end position="245"/>
    </location>
</feature>
<dbReference type="InterPro" id="IPR051449">
    <property type="entry name" value="ABC-2_transporter_component"/>
</dbReference>
<evidence type="ECO:0000256" key="2">
    <source>
        <dbReference type="ARBA" id="ARBA00007783"/>
    </source>
</evidence>
<dbReference type="RefSeq" id="WP_129650585.1">
    <property type="nucleotide sequence ID" value="NZ_JBBMFL010000005.1"/>
</dbReference>
<evidence type="ECO:0000256" key="8">
    <source>
        <dbReference type="SAM" id="Phobius"/>
    </source>
</evidence>
<dbReference type="PANTHER" id="PTHR30294">
    <property type="entry name" value="MEMBRANE COMPONENT OF ABC TRANSPORTER YHHJ-RELATED"/>
    <property type="match status" value="1"/>
</dbReference>
<proteinExistence type="inferred from homology"/>
<feature type="transmembrane region" description="Helical" evidence="8">
    <location>
        <begin position="251"/>
        <end position="274"/>
    </location>
</feature>
<accession>A0ABV1GWA6</accession>
<dbReference type="Proteomes" id="UP001460202">
    <property type="component" value="Unassembled WGS sequence"/>
</dbReference>
<feature type="transmembrane region" description="Helical" evidence="8">
    <location>
        <begin position="286"/>
        <end position="305"/>
    </location>
</feature>
<feature type="transmembrane region" description="Helical" evidence="8">
    <location>
        <begin position="174"/>
        <end position="197"/>
    </location>
</feature>
<feature type="transmembrane region" description="Helical" evidence="8">
    <location>
        <begin position="345"/>
        <end position="363"/>
    </location>
</feature>
<dbReference type="PROSITE" id="PS51012">
    <property type="entry name" value="ABC_TM2"/>
    <property type="match status" value="1"/>
</dbReference>
<keyword evidence="7 8" id="KW-0472">Membrane</keyword>
<dbReference type="EMBL" id="JBBMFL010000005">
    <property type="protein sequence ID" value="MEQ2544600.1"/>
    <property type="molecule type" value="Genomic_DNA"/>
</dbReference>
<dbReference type="Gene3D" id="3.40.1710.10">
    <property type="entry name" value="abc type-2 transporter like domain"/>
    <property type="match status" value="1"/>
</dbReference>
<comment type="similarity">
    <text evidence="2">Belongs to the ABC-2 integral membrane protein family.</text>
</comment>
<dbReference type="InterPro" id="IPR013525">
    <property type="entry name" value="ABC2_TM"/>
</dbReference>
<keyword evidence="4" id="KW-1003">Cell membrane</keyword>
<evidence type="ECO:0000256" key="1">
    <source>
        <dbReference type="ARBA" id="ARBA00004651"/>
    </source>
</evidence>
<organism evidence="10 11">
    <name type="scientific">Alistipes intestinihominis</name>
    <dbReference type="NCBI Taxonomy" id="3133172"/>
    <lineage>
        <taxon>Bacteria</taxon>
        <taxon>Pseudomonadati</taxon>
        <taxon>Bacteroidota</taxon>
        <taxon>Bacteroidia</taxon>
        <taxon>Bacteroidales</taxon>
        <taxon>Rikenellaceae</taxon>
        <taxon>Alistipes</taxon>
    </lineage>
</organism>
<dbReference type="PANTHER" id="PTHR30294:SF29">
    <property type="entry name" value="MULTIDRUG ABC TRANSPORTER PERMEASE YBHS-RELATED"/>
    <property type="match status" value="1"/>
</dbReference>
<dbReference type="GeneID" id="78179105"/>
<name>A0ABV1GWA6_9BACT</name>
<keyword evidence="6 8" id="KW-1133">Transmembrane helix</keyword>
<evidence type="ECO:0000256" key="3">
    <source>
        <dbReference type="ARBA" id="ARBA00022448"/>
    </source>
</evidence>
<evidence type="ECO:0000256" key="4">
    <source>
        <dbReference type="ARBA" id="ARBA00022475"/>
    </source>
</evidence>
<feature type="transmembrane region" description="Helical" evidence="8">
    <location>
        <begin position="20"/>
        <end position="39"/>
    </location>
</feature>
<evidence type="ECO:0000256" key="5">
    <source>
        <dbReference type="ARBA" id="ARBA00022692"/>
    </source>
</evidence>
<keyword evidence="3" id="KW-0813">Transport</keyword>
<dbReference type="Pfam" id="PF12698">
    <property type="entry name" value="ABC2_membrane_3"/>
    <property type="match status" value="1"/>
</dbReference>